<feature type="region of interest" description="Disordered" evidence="1">
    <location>
        <begin position="1"/>
        <end position="31"/>
    </location>
</feature>
<reference evidence="2" key="1">
    <citation type="journal article" date="2019" name="bioRxiv">
        <title>The Genome of the Zebra Mussel, Dreissena polymorpha: A Resource for Invasive Species Research.</title>
        <authorList>
            <person name="McCartney M.A."/>
            <person name="Auch B."/>
            <person name="Kono T."/>
            <person name="Mallez S."/>
            <person name="Zhang Y."/>
            <person name="Obille A."/>
            <person name="Becker A."/>
            <person name="Abrahante J.E."/>
            <person name="Garbe J."/>
            <person name="Badalamenti J.P."/>
            <person name="Herman A."/>
            <person name="Mangelson H."/>
            <person name="Liachko I."/>
            <person name="Sullivan S."/>
            <person name="Sone E.D."/>
            <person name="Koren S."/>
            <person name="Silverstein K.A.T."/>
            <person name="Beckman K.B."/>
            <person name="Gohl D.M."/>
        </authorList>
    </citation>
    <scope>NUCLEOTIDE SEQUENCE</scope>
    <source>
        <strain evidence="2">Duluth1</strain>
        <tissue evidence="2">Whole animal</tissue>
    </source>
</reference>
<keyword evidence="3" id="KW-1185">Reference proteome</keyword>
<evidence type="ECO:0000313" key="3">
    <source>
        <dbReference type="Proteomes" id="UP000828390"/>
    </source>
</evidence>
<dbReference type="Proteomes" id="UP000828390">
    <property type="component" value="Unassembled WGS sequence"/>
</dbReference>
<proteinExistence type="predicted"/>
<dbReference type="AlphaFoldDB" id="A0A9D4DS30"/>
<evidence type="ECO:0000313" key="2">
    <source>
        <dbReference type="EMBL" id="KAH3754198.1"/>
    </source>
</evidence>
<feature type="compositionally biased region" description="Basic and acidic residues" evidence="1">
    <location>
        <begin position="17"/>
        <end position="31"/>
    </location>
</feature>
<sequence length="76" mass="8683">MLKILNSSSSFRRARKSSREESQGRASKADKTDIWTSGHLDIWCSWVFIAGNQSNKIEVLFHRCCKGVVLKIKVSR</sequence>
<evidence type="ECO:0000256" key="1">
    <source>
        <dbReference type="SAM" id="MobiDB-lite"/>
    </source>
</evidence>
<comment type="caution">
    <text evidence="2">The sequence shown here is derived from an EMBL/GenBank/DDBJ whole genome shotgun (WGS) entry which is preliminary data.</text>
</comment>
<gene>
    <name evidence="2" type="ORF">DPMN_188861</name>
</gene>
<accession>A0A9D4DS30</accession>
<dbReference type="EMBL" id="JAIWYP010000010">
    <property type="protein sequence ID" value="KAH3754198.1"/>
    <property type="molecule type" value="Genomic_DNA"/>
</dbReference>
<organism evidence="2 3">
    <name type="scientific">Dreissena polymorpha</name>
    <name type="common">Zebra mussel</name>
    <name type="synonym">Mytilus polymorpha</name>
    <dbReference type="NCBI Taxonomy" id="45954"/>
    <lineage>
        <taxon>Eukaryota</taxon>
        <taxon>Metazoa</taxon>
        <taxon>Spiralia</taxon>
        <taxon>Lophotrochozoa</taxon>
        <taxon>Mollusca</taxon>
        <taxon>Bivalvia</taxon>
        <taxon>Autobranchia</taxon>
        <taxon>Heteroconchia</taxon>
        <taxon>Euheterodonta</taxon>
        <taxon>Imparidentia</taxon>
        <taxon>Neoheterodontei</taxon>
        <taxon>Myida</taxon>
        <taxon>Dreissenoidea</taxon>
        <taxon>Dreissenidae</taxon>
        <taxon>Dreissena</taxon>
    </lineage>
</organism>
<name>A0A9D4DS30_DREPO</name>
<protein>
    <submittedName>
        <fullName evidence="2">Uncharacterized protein</fullName>
    </submittedName>
</protein>
<reference evidence="2" key="2">
    <citation type="submission" date="2020-11" db="EMBL/GenBank/DDBJ databases">
        <authorList>
            <person name="McCartney M.A."/>
            <person name="Auch B."/>
            <person name="Kono T."/>
            <person name="Mallez S."/>
            <person name="Becker A."/>
            <person name="Gohl D.M."/>
            <person name="Silverstein K.A.T."/>
            <person name="Koren S."/>
            <person name="Bechman K.B."/>
            <person name="Herman A."/>
            <person name="Abrahante J.E."/>
            <person name="Garbe J."/>
        </authorList>
    </citation>
    <scope>NUCLEOTIDE SEQUENCE</scope>
    <source>
        <strain evidence="2">Duluth1</strain>
        <tissue evidence="2">Whole animal</tissue>
    </source>
</reference>